<evidence type="ECO:0008006" key="4">
    <source>
        <dbReference type="Google" id="ProtNLM"/>
    </source>
</evidence>
<dbReference type="AlphaFoldDB" id="A0A0B6WTD8"/>
<protein>
    <recommendedName>
        <fullName evidence="4">DUF4112 domain-containing protein</fullName>
    </recommendedName>
</protein>
<dbReference type="Proteomes" id="UP000031518">
    <property type="component" value="Unassembled WGS sequence"/>
</dbReference>
<sequence>MKETTLLSRDERGSSSVEIEPHLRRLSWVLDDLIRLPVVGWRIGLDAILGLIPWIGDVATTLVSLYILFSAVRYGLPKIALARMGINIGIDYALGSLPLVGDLFDAAWKSNRRNLRLLERHLGASTRQRARLSDWLFVISIALALALLAFGSLFVAIYLFDHVVHRLV</sequence>
<gene>
    <name evidence="2" type="ORF">PYK22_00477</name>
</gene>
<dbReference type="OrthoDB" id="513552at2"/>
<evidence type="ECO:0000313" key="2">
    <source>
        <dbReference type="EMBL" id="CDM64483.1"/>
    </source>
</evidence>
<keyword evidence="1" id="KW-0812">Transmembrane</keyword>
<dbReference type="InterPro" id="IPR025187">
    <property type="entry name" value="DUF4112"/>
</dbReference>
<feature type="transmembrane region" description="Helical" evidence="1">
    <location>
        <begin position="135"/>
        <end position="160"/>
    </location>
</feature>
<feature type="transmembrane region" description="Helical" evidence="1">
    <location>
        <begin position="58"/>
        <end position="76"/>
    </location>
</feature>
<keyword evidence="1" id="KW-0472">Membrane</keyword>
<dbReference type="Pfam" id="PF13430">
    <property type="entry name" value="DUF4112"/>
    <property type="match status" value="1"/>
</dbReference>
<name>A0A0B6WTD8_9BACT</name>
<evidence type="ECO:0000313" key="3">
    <source>
        <dbReference type="Proteomes" id="UP000031518"/>
    </source>
</evidence>
<accession>A0A0B6WTD8</accession>
<dbReference type="STRING" id="454194.PYK22_00477"/>
<proteinExistence type="predicted"/>
<dbReference type="RefSeq" id="WP_083437573.1">
    <property type="nucleotide sequence ID" value="NZ_CBXV010000002.1"/>
</dbReference>
<dbReference type="PANTHER" id="PTHR35519:SF2">
    <property type="entry name" value="PH DOMAIN PROTEIN"/>
    <property type="match status" value="1"/>
</dbReference>
<dbReference type="EMBL" id="CBXV010000002">
    <property type="protein sequence ID" value="CDM64483.1"/>
    <property type="molecule type" value="Genomic_DNA"/>
</dbReference>
<reference evidence="2 3" key="2">
    <citation type="submission" date="2015-01" db="EMBL/GenBank/DDBJ databases">
        <title>Complete genome sequence of Pyrinomonas methylaliphatogenes type strain K22T.</title>
        <authorList>
            <person name="Lee K.C.Y."/>
            <person name="Power J.F."/>
            <person name="Dunfield P.F."/>
            <person name="Morgan X.C."/>
            <person name="Huttenhower C."/>
            <person name="Stott M.B."/>
        </authorList>
    </citation>
    <scope>NUCLEOTIDE SEQUENCE [LARGE SCALE GENOMIC DNA]</scope>
    <source>
        <strain evidence="2 3">K22</strain>
    </source>
</reference>
<dbReference type="PANTHER" id="PTHR35519">
    <property type="entry name" value="MEMBRANE PROTEINS"/>
    <property type="match status" value="1"/>
</dbReference>
<reference evidence="2 3" key="1">
    <citation type="submission" date="2013-12" db="EMBL/GenBank/DDBJ databases">
        <authorList>
            <person name="Stott M."/>
        </authorList>
    </citation>
    <scope>NUCLEOTIDE SEQUENCE [LARGE SCALE GENOMIC DNA]</scope>
    <source>
        <strain evidence="2 3">K22</strain>
    </source>
</reference>
<keyword evidence="1" id="KW-1133">Transmembrane helix</keyword>
<organism evidence="2 3">
    <name type="scientific">Pyrinomonas methylaliphatogenes</name>
    <dbReference type="NCBI Taxonomy" id="454194"/>
    <lineage>
        <taxon>Bacteria</taxon>
        <taxon>Pseudomonadati</taxon>
        <taxon>Acidobacteriota</taxon>
        <taxon>Blastocatellia</taxon>
        <taxon>Blastocatellales</taxon>
        <taxon>Pyrinomonadaceae</taxon>
        <taxon>Pyrinomonas</taxon>
    </lineage>
</organism>
<evidence type="ECO:0000256" key="1">
    <source>
        <dbReference type="SAM" id="Phobius"/>
    </source>
</evidence>
<keyword evidence="3" id="KW-1185">Reference proteome</keyword>